<dbReference type="OrthoDB" id="16520at2759"/>
<evidence type="ECO:0000256" key="1">
    <source>
        <dbReference type="ARBA" id="ARBA00004606"/>
    </source>
</evidence>
<accession>A0A3S3NY14</accession>
<dbReference type="STRING" id="1965070.A0A3S3NY14"/>
<dbReference type="EMBL" id="NCKU01005869">
    <property type="protein sequence ID" value="RWS04090.1"/>
    <property type="molecule type" value="Genomic_DNA"/>
</dbReference>
<dbReference type="InterPro" id="IPR001375">
    <property type="entry name" value="Peptidase_S9_cat"/>
</dbReference>
<evidence type="ECO:0000256" key="13">
    <source>
        <dbReference type="ARBA" id="ARBA00072929"/>
    </source>
</evidence>
<keyword evidence="10" id="KW-0472">Membrane</keyword>
<evidence type="ECO:0000259" key="14">
    <source>
        <dbReference type="Pfam" id="PF00326"/>
    </source>
</evidence>
<evidence type="ECO:0000313" key="17">
    <source>
        <dbReference type="EMBL" id="RWS07416.1"/>
    </source>
</evidence>
<sequence>MPVVLYGTNVNVTDEIYGPNLPVDMFYPKVINYPYPKPGRANPVVTLWVADLSSPMVGTPKQVTPPKEIQEWEYYITAVQWINNSKISVLWTKRSQNITILTACAESDGWKCEKLFEEQLHATKGWLEINEAPHFSEDGSRYFMKLPVADGARGTYDHIAMITVDLYSLSQKYFLTHGQFTVIKILAYRSDHNKVYYVATSIGQPGERNVYSVTDITDPNPRKIECLSCEASNDCKYYDALFSPTKKYYILECLGPITPRTELRRVENNELIAVLNTYPHYDERNEQKAMPKIRYMNVPLSNNHFARVKLILPQSLEEDENAKYPVVVEVNNSPGSQVVSYENTVGWAHYLASKRDYVVIHMDVRGSGFQGNKYKHEIYHHLGEYEAEDIVAVMRQQHLSYIDHDKIAVWGQEFGGYLVTSLLIRDPLFNCGIAVAPVVSWRNYMSAFVERYMGMPWQKDNYVNYDKSDLIRNVAAIKDKEFLIVHGTADRKVNIQHSMLLMKALTEKGVTFKLQLYPDGDHLLHEHKIHFYLAMEDFFSKCFQLEDEQDEKEVELPITKVIKGGKRIIIGEE</sequence>
<reference evidence="16" key="2">
    <citation type="submission" date="2018-11" db="EMBL/GenBank/DDBJ databases">
        <title>Trombidioid mite genomics.</title>
        <authorList>
            <person name="Dong X."/>
        </authorList>
    </citation>
    <scope>NUCLEOTIDE SEQUENCE</scope>
    <source>
        <strain evidence="16">UoL-WK</strain>
    </source>
</reference>
<dbReference type="Pfam" id="PF00930">
    <property type="entry name" value="DPPIV_N"/>
    <property type="match status" value="1"/>
</dbReference>
<dbReference type="Proteomes" id="UP000285301">
    <property type="component" value="Unassembled WGS sequence"/>
</dbReference>
<keyword evidence="4" id="KW-0645">Protease</keyword>
<evidence type="ECO:0000256" key="8">
    <source>
        <dbReference type="ARBA" id="ARBA00022968"/>
    </source>
</evidence>
<dbReference type="SUPFAM" id="SSF82171">
    <property type="entry name" value="DPP6 N-terminal domain-like"/>
    <property type="match status" value="1"/>
</dbReference>
<dbReference type="Gene3D" id="3.40.50.1820">
    <property type="entry name" value="alpha/beta hydrolase"/>
    <property type="match status" value="1"/>
</dbReference>
<dbReference type="PANTHER" id="PTHR11731:SF200">
    <property type="entry name" value="DIPEPTIDYL PEPTIDASE 10, ISOFORM B"/>
    <property type="match status" value="1"/>
</dbReference>
<protein>
    <recommendedName>
        <fullName evidence="13">Venom dipeptidyl peptidase 4</fullName>
    </recommendedName>
</protein>
<keyword evidence="5" id="KW-0812">Transmembrane</keyword>
<dbReference type="InterPro" id="IPR002469">
    <property type="entry name" value="Peptidase_S9B_N"/>
</dbReference>
<dbReference type="InterPro" id="IPR029058">
    <property type="entry name" value="AB_hydrolase_fold"/>
</dbReference>
<dbReference type="SUPFAM" id="SSF53474">
    <property type="entry name" value="alpha/beta-Hydrolases"/>
    <property type="match status" value="1"/>
</dbReference>
<reference evidence="16 18" key="1">
    <citation type="journal article" date="2018" name="Gigascience">
        <title>Genomes of trombidid mites reveal novel predicted allergens and laterally-transferred genes associated with secondary metabolism.</title>
        <authorList>
            <person name="Dong X."/>
            <person name="Chaisiri K."/>
            <person name="Xia D."/>
            <person name="Armstrong S.D."/>
            <person name="Fang Y."/>
            <person name="Donnelly M.J."/>
            <person name="Kadowaki T."/>
            <person name="McGarry J.W."/>
            <person name="Darby A.C."/>
            <person name="Makepeace B.L."/>
        </authorList>
    </citation>
    <scope>NUCLEOTIDE SEQUENCE [LARGE SCALE GENOMIC DNA]</scope>
    <source>
        <strain evidence="16">UoL-WK</strain>
    </source>
</reference>
<dbReference type="AlphaFoldDB" id="A0A3S3NY14"/>
<evidence type="ECO:0000259" key="15">
    <source>
        <dbReference type="Pfam" id="PF00930"/>
    </source>
</evidence>
<evidence type="ECO:0000256" key="2">
    <source>
        <dbReference type="ARBA" id="ARBA00010036"/>
    </source>
</evidence>
<evidence type="ECO:0000256" key="5">
    <source>
        <dbReference type="ARBA" id="ARBA00022692"/>
    </source>
</evidence>
<dbReference type="GO" id="GO:0004177">
    <property type="term" value="F:aminopeptidase activity"/>
    <property type="evidence" value="ECO:0007669"/>
    <property type="project" value="UniProtKB-KW"/>
</dbReference>
<organism evidence="16 18">
    <name type="scientific">Dinothrombium tinctorium</name>
    <dbReference type="NCBI Taxonomy" id="1965070"/>
    <lineage>
        <taxon>Eukaryota</taxon>
        <taxon>Metazoa</taxon>
        <taxon>Ecdysozoa</taxon>
        <taxon>Arthropoda</taxon>
        <taxon>Chelicerata</taxon>
        <taxon>Arachnida</taxon>
        <taxon>Acari</taxon>
        <taxon>Acariformes</taxon>
        <taxon>Trombidiformes</taxon>
        <taxon>Prostigmata</taxon>
        <taxon>Anystina</taxon>
        <taxon>Parasitengona</taxon>
        <taxon>Trombidioidea</taxon>
        <taxon>Trombidiidae</taxon>
        <taxon>Dinothrombium</taxon>
    </lineage>
</organism>
<dbReference type="GO" id="GO:0012505">
    <property type="term" value="C:endomembrane system"/>
    <property type="evidence" value="ECO:0007669"/>
    <property type="project" value="UniProtKB-SubCell"/>
</dbReference>
<comment type="caution">
    <text evidence="16">The sequence shown here is derived from an EMBL/GenBank/DDBJ whole genome shotgun (WGS) entry which is preliminary data.</text>
</comment>
<feature type="domain" description="Peptidase S9 prolyl oligopeptidase catalytic" evidence="14">
    <location>
        <begin position="346"/>
        <end position="544"/>
    </location>
</feature>
<dbReference type="GO" id="GO:0008236">
    <property type="term" value="F:serine-type peptidase activity"/>
    <property type="evidence" value="ECO:0007669"/>
    <property type="project" value="UniProtKB-KW"/>
</dbReference>
<name>A0A3S3NY14_9ACAR</name>
<evidence type="ECO:0000256" key="4">
    <source>
        <dbReference type="ARBA" id="ARBA00022670"/>
    </source>
</evidence>
<evidence type="ECO:0000313" key="18">
    <source>
        <dbReference type="Proteomes" id="UP000285301"/>
    </source>
</evidence>
<evidence type="ECO:0000256" key="9">
    <source>
        <dbReference type="ARBA" id="ARBA00022989"/>
    </source>
</evidence>
<comment type="similarity">
    <text evidence="2">Belongs to the peptidase S9B family. DPPIV subfamily.</text>
</comment>
<keyword evidence="6" id="KW-0378">Hydrolase</keyword>
<evidence type="ECO:0000256" key="3">
    <source>
        <dbReference type="ARBA" id="ARBA00022438"/>
    </source>
</evidence>
<evidence type="ECO:0000256" key="6">
    <source>
        <dbReference type="ARBA" id="ARBA00022801"/>
    </source>
</evidence>
<evidence type="ECO:0000256" key="10">
    <source>
        <dbReference type="ARBA" id="ARBA00023136"/>
    </source>
</evidence>
<dbReference type="Gene3D" id="2.140.10.30">
    <property type="entry name" value="Dipeptidylpeptidase IV, N-terminal domain"/>
    <property type="match status" value="1"/>
</dbReference>
<keyword evidence="18" id="KW-1185">Reference proteome</keyword>
<keyword evidence="9" id="KW-1133">Transmembrane helix</keyword>
<keyword evidence="3" id="KW-0031">Aminopeptidase</keyword>
<keyword evidence="8" id="KW-0735">Signal-anchor</keyword>
<gene>
    <name evidence="17" type="ORF">B4U79_00084</name>
    <name evidence="16" type="ORF">B4U79_05496</name>
</gene>
<keyword evidence="11" id="KW-0325">Glycoprotein</keyword>
<evidence type="ECO:0000313" key="16">
    <source>
        <dbReference type="EMBL" id="RWS04090.1"/>
    </source>
</evidence>
<keyword evidence="7" id="KW-0720">Serine protease</keyword>
<dbReference type="GO" id="GO:0005886">
    <property type="term" value="C:plasma membrane"/>
    <property type="evidence" value="ECO:0007669"/>
    <property type="project" value="TreeGrafter"/>
</dbReference>
<dbReference type="PANTHER" id="PTHR11731">
    <property type="entry name" value="PROTEASE FAMILY S9B,C DIPEPTIDYL-PEPTIDASE IV-RELATED"/>
    <property type="match status" value="1"/>
</dbReference>
<evidence type="ECO:0000256" key="11">
    <source>
        <dbReference type="ARBA" id="ARBA00023180"/>
    </source>
</evidence>
<dbReference type="Pfam" id="PF00326">
    <property type="entry name" value="Peptidase_S9"/>
    <property type="match status" value="1"/>
</dbReference>
<dbReference type="EMBL" id="NCKU01003489">
    <property type="protein sequence ID" value="RWS07416.1"/>
    <property type="molecule type" value="Genomic_DNA"/>
</dbReference>
<evidence type="ECO:0000256" key="12">
    <source>
        <dbReference type="ARBA" id="ARBA00037847"/>
    </source>
</evidence>
<evidence type="ECO:0000256" key="7">
    <source>
        <dbReference type="ARBA" id="ARBA00022825"/>
    </source>
</evidence>
<proteinExistence type="inferred from homology"/>
<dbReference type="GO" id="GO:0006508">
    <property type="term" value="P:proteolysis"/>
    <property type="evidence" value="ECO:0007669"/>
    <property type="project" value="UniProtKB-KW"/>
</dbReference>
<comment type="subcellular location">
    <subcellularLocation>
        <location evidence="12">Endomembrane system</location>
        <topology evidence="12">Single-pass membrane protein</topology>
    </subcellularLocation>
    <subcellularLocation>
        <location evidence="1">Membrane</location>
        <topology evidence="1">Single-pass type II membrane protein</topology>
    </subcellularLocation>
</comment>
<feature type="domain" description="Dipeptidylpeptidase IV N-terminal" evidence="15">
    <location>
        <begin position="26"/>
        <end position="259"/>
    </location>
</feature>
<dbReference type="FunFam" id="3.40.50.1820:FF:000003">
    <property type="entry name" value="Dipeptidyl peptidase 4"/>
    <property type="match status" value="1"/>
</dbReference>
<dbReference type="GO" id="GO:0008239">
    <property type="term" value="F:dipeptidyl-peptidase activity"/>
    <property type="evidence" value="ECO:0007669"/>
    <property type="project" value="TreeGrafter"/>
</dbReference>
<dbReference type="InterPro" id="IPR050278">
    <property type="entry name" value="Serine_Prot_S9B/DPPIV"/>
</dbReference>